<comment type="caution">
    <text evidence="1">The sequence shown here is derived from an EMBL/GenBank/DDBJ whole genome shotgun (WGS) entry which is preliminary data.</text>
</comment>
<keyword evidence="2" id="KW-1185">Reference proteome</keyword>
<accession>A0A3M7T0K5</accession>
<gene>
    <name evidence="1" type="ORF">BpHYR1_047304</name>
</gene>
<dbReference type="EMBL" id="REGN01000497">
    <property type="protein sequence ID" value="RNA41485.1"/>
    <property type="molecule type" value="Genomic_DNA"/>
</dbReference>
<protein>
    <submittedName>
        <fullName evidence="1">Uncharacterized protein</fullName>
    </submittedName>
</protein>
<evidence type="ECO:0000313" key="1">
    <source>
        <dbReference type="EMBL" id="RNA41485.1"/>
    </source>
</evidence>
<sequence>MFKKKPPHLKLENACRKSVNGLRFVYEVGRTHNIKGLYETTLEVVNMAKRYRQSFNYEFPISMAQSINQDPLSNENDNDQDQAESINNDIQTIFFNDCFGANYSKNVPNLNK</sequence>
<organism evidence="1 2">
    <name type="scientific">Brachionus plicatilis</name>
    <name type="common">Marine rotifer</name>
    <name type="synonym">Brachionus muelleri</name>
    <dbReference type="NCBI Taxonomy" id="10195"/>
    <lineage>
        <taxon>Eukaryota</taxon>
        <taxon>Metazoa</taxon>
        <taxon>Spiralia</taxon>
        <taxon>Gnathifera</taxon>
        <taxon>Rotifera</taxon>
        <taxon>Eurotatoria</taxon>
        <taxon>Monogononta</taxon>
        <taxon>Pseudotrocha</taxon>
        <taxon>Ploima</taxon>
        <taxon>Brachionidae</taxon>
        <taxon>Brachionus</taxon>
    </lineage>
</organism>
<dbReference type="AlphaFoldDB" id="A0A3M7T0K5"/>
<dbReference type="Proteomes" id="UP000276133">
    <property type="component" value="Unassembled WGS sequence"/>
</dbReference>
<name>A0A3M7T0K5_BRAPC</name>
<reference evidence="1 2" key="1">
    <citation type="journal article" date="2018" name="Sci. Rep.">
        <title>Genomic signatures of local adaptation to the degree of environmental predictability in rotifers.</title>
        <authorList>
            <person name="Franch-Gras L."/>
            <person name="Hahn C."/>
            <person name="Garcia-Roger E.M."/>
            <person name="Carmona M.J."/>
            <person name="Serra M."/>
            <person name="Gomez A."/>
        </authorList>
    </citation>
    <scope>NUCLEOTIDE SEQUENCE [LARGE SCALE GENOMIC DNA]</scope>
    <source>
        <strain evidence="1">HYR1</strain>
    </source>
</reference>
<proteinExistence type="predicted"/>
<evidence type="ECO:0000313" key="2">
    <source>
        <dbReference type="Proteomes" id="UP000276133"/>
    </source>
</evidence>